<gene>
    <name evidence="1" type="ORF">GCM10023337_19880</name>
</gene>
<accession>A0ABP9MDH1</accession>
<dbReference type="NCBIfam" id="TIGR03317">
    <property type="entry name" value="ygfZ_signature"/>
    <property type="match status" value="1"/>
</dbReference>
<organism evidence="1 2">
    <name type="scientific">Paenalcaligenes hermetiae</name>
    <dbReference type="NCBI Taxonomy" id="1157987"/>
    <lineage>
        <taxon>Bacteria</taxon>
        <taxon>Pseudomonadati</taxon>
        <taxon>Pseudomonadota</taxon>
        <taxon>Betaproteobacteria</taxon>
        <taxon>Burkholderiales</taxon>
        <taxon>Alcaligenaceae</taxon>
        <taxon>Paenalcaligenes</taxon>
    </lineage>
</organism>
<dbReference type="PIRSF" id="PIRSF006487">
    <property type="entry name" value="GcvT"/>
    <property type="match status" value="1"/>
</dbReference>
<dbReference type="InterPro" id="IPR045179">
    <property type="entry name" value="YgfZ/GcvT"/>
</dbReference>
<protein>
    <submittedName>
        <fullName evidence="1">Folate-binding protein YgfZ</fullName>
    </submittedName>
</protein>
<comment type="caution">
    <text evidence="1">The sequence shown here is derived from an EMBL/GenBank/DDBJ whole genome shotgun (WGS) entry which is preliminary data.</text>
</comment>
<dbReference type="SUPFAM" id="SSF103025">
    <property type="entry name" value="Folate-binding domain"/>
    <property type="match status" value="1"/>
</dbReference>
<reference evidence="2" key="1">
    <citation type="journal article" date="2019" name="Int. J. Syst. Evol. Microbiol.">
        <title>The Global Catalogue of Microorganisms (GCM) 10K type strain sequencing project: providing services to taxonomists for standard genome sequencing and annotation.</title>
        <authorList>
            <consortium name="The Broad Institute Genomics Platform"/>
            <consortium name="The Broad Institute Genome Sequencing Center for Infectious Disease"/>
            <person name="Wu L."/>
            <person name="Ma J."/>
        </authorList>
    </citation>
    <scope>NUCLEOTIDE SEQUENCE [LARGE SCALE GENOMIC DNA]</scope>
    <source>
        <strain evidence="2">JCM 18423</strain>
    </source>
</reference>
<dbReference type="EMBL" id="BAABKD010000011">
    <property type="protein sequence ID" value="GAA5092497.1"/>
    <property type="molecule type" value="Genomic_DNA"/>
</dbReference>
<sequence>MNNSLLSAQSVCPLSHLALWHITGADTLDFMQSQLTSSINELTENQAVLAGFCQAKGRLQATMLVWRDPQQPAHLYVMIDRSIEEQVRKRLSMFVLRAKVSITPIHTKVYGALLPDSPGFQLPQAHYAVRHEQALTWIAAPNASEQSARAWVIDWDNQIQAAELSPAHWAAADIYAGLPWVQAPIYETFLPQDINLDIIGGVNFKKGCFPGQEVVARLHYRTTAKRRAALGTLAVDAQSDIRAGMDIFACDDLERPCGRIINAAYDPQAQCWALLMEVHIEQIQTQSICLASAPQTAITVQTLPYGWEIAKY</sequence>
<dbReference type="Proteomes" id="UP001500227">
    <property type="component" value="Unassembled WGS sequence"/>
</dbReference>
<dbReference type="PANTHER" id="PTHR22602">
    <property type="entry name" value="TRANSFERASE CAF17, MITOCHONDRIAL-RELATED"/>
    <property type="match status" value="1"/>
</dbReference>
<dbReference type="RefSeq" id="WP_345371514.1">
    <property type="nucleotide sequence ID" value="NZ_BAABKD010000011.1"/>
</dbReference>
<keyword evidence="2" id="KW-1185">Reference proteome</keyword>
<evidence type="ECO:0000313" key="1">
    <source>
        <dbReference type="EMBL" id="GAA5092497.1"/>
    </source>
</evidence>
<proteinExistence type="predicted"/>
<name>A0ABP9MDH1_9BURK</name>
<evidence type="ECO:0000313" key="2">
    <source>
        <dbReference type="Proteomes" id="UP001500227"/>
    </source>
</evidence>
<dbReference type="InterPro" id="IPR017703">
    <property type="entry name" value="YgfZ/GCV_T_CS"/>
</dbReference>
<dbReference type="PANTHER" id="PTHR22602:SF0">
    <property type="entry name" value="TRANSFERASE CAF17, MITOCHONDRIAL-RELATED"/>
    <property type="match status" value="1"/>
</dbReference>
<dbReference type="Gene3D" id="2.40.30.160">
    <property type="match status" value="1"/>
</dbReference>
<dbReference type="Gene3D" id="3.30.70.1400">
    <property type="entry name" value="Aminomethyltransferase beta-barrel domains"/>
    <property type="match status" value="1"/>
</dbReference>